<proteinExistence type="predicted"/>
<accession>A0ACD3ALX2</accession>
<gene>
    <name evidence="1" type="ORF">BDN72DRAFT_146397</name>
</gene>
<name>A0ACD3ALX2_9AGAR</name>
<dbReference type="Proteomes" id="UP000308600">
    <property type="component" value="Unassembled WGS sequence"/>
</dbReference>
<keyword evidence="2" id="KW-1185">Reference proteome</keyword>
<evidence type="ECO:0000313" key="2">
    <source>
        <dbReference type="Proteomes" id="UP000308600"/>
    </source>
</evidence>
<reference evidence="1 2" key="1">
    <citation type="journal article" date="2019" name="Nat. Ecol. Evol.">
        <title>Megaphylogeny resolves global patterns of mushroom evolution.</title>
        <authorList>
            <person name="Varga T."/>
            <person name="Krizsan K."/>
            <person name="Foldi C."/>
            <person name="Dima B."/>
            <person name="Sanchez-Garcia M."/>
            <person name="Sanchez-Ramirez S."/>
            <person name="Szollosi G.J."/>
            <person name="Szarkandi J.G."/>
            <person name="Papp V."/>
            <person name="Albert L."/>
            <person name="Andreopoulos W."/>
            <person name="Angelini C."/>
            <person name="Antonin V."/>
            <person name="Barry K.W."/>
            <person name="Bougher N.L."/>
            <person name="Buchanan P."/>
            <person name="Buyck B."/>
            <person name="Bense V."/>
            <person name="Catcheside P."/>
            <person name="Chovatia M."/>
            <person name="Cooper J."/>
            <person name="Damon W."/>
            <person name="Desjardin D."/>
            <person name="Finy P."/>
            <person name="Geml J."/>
            <person name="Haridas S."/>
            <person name="Hughes K."/>
            <person name="Justo A."/>
            <person name="Karasinski D."/>
            <person name="Kautmanova I."/>
            <person name="Kiss B."/>
            <person name="Kocsube S."/>
            <person name="Kotiranta H."/>
            <person name="LaButti K.M."/>
            <person name="Lechner B.E."/>
            <person name="Liimatainen K."/>
            <person name="Lipzen A."/>
            <person name="Lukacs Z."/>
            <person name="Mihaltcheva S."/>
            <person name="Morgado L.N."/>
            <person name="Niskanen T."/>
            <person name="Noordeloos M.E."/>
            <person name="Ohm R.A."/>
            <person name="Ortiz-Santana B."/>
            <person name="Ovrebo C."/>
            <person name="Racz N."/>
            <person name="Riley R."/>
            <person name="Savchenko A."/>
            <person name="Shiryaev A."/>
            <person name="Soop K."/>
            <person name="Spirin V."/>
            <person name="Szebenyi C."/>
            <person name="Tomsovsky M."/>
            <person name="Tulloss R.E."/>
            <person name="Uehling J."/>
            <person name="Grigoriev I.V."/>
            <person name="Vagvolgyi C."/>
            <person name="Papp T."/>
            <person name="Martin F.M."/>
            <person name="Miettinen O."/>
            <person name="Hibbett D.S."/>
            <person name="Nagy L.G."/>
        </authorList>
    </citation>
    <scope>NUCLEOTIDE SEQUENCE [LARGE SCALE GENOMIC DNA]</scope>
    <source>
        <strain evidence="1 2">NL-1719</strain>
    </source>
</reference>
<organism evidence="1 2">
    <name type="scientific">Pluteus cervinus</name>
    <dbReference type="NCBI Taxonomy" id="181527"/>
    <lineage>
        <taxon>Eukaryota</taxon>
        <taxon>Fungi</taxon>
        <taxon>Dikarya</taxon>
        <taxon>Basidiomycota</taxon>
        <taxon>Agaricomycotina</taxon>
        <taxon>Agaricomycetes</taxon>
        <taxon>Agaricomycetidae</taxon>
        <taxon>Agaricales</taxon>
        <taxon>Pluteineae</taxon>
        <taxon>Pluteaceae</taxon>
        <taxon>Pluteus</taxon>
    </lineage>
</organism>
<protein>
    <submittedName>
        <fullName evidence="1">Uncharacterized protein</fullName>
    </submittedName>
</protein>
<evidence type="ECO:0000313" key="1">
    <source>
        <dbReference type="EMBL" id="TFK66485.1"/>
    </source>
</evidence>
<dbReference type="EMBL" id="ML208404">
    <property type="protein sequence ID" value="TFK66485.1"/>
    <property type="molecule type" value="Genomic_DNA"/>
</dbReference>
<sequence length="208" mass="22947">MSGSQGGSVQINWVFIDPSSTNIDPTSDTDVAYPLSIPKSHFEKNYTHVLEPLADKLSKYYKIKVRLADIRLWKPKTLVTFDDMNTPWWNQAVSALRTSFHPIQPADRFDRNPPHADEGSKAQGEKRPAVEYKRGTHIPCVYDNNIAVHFLVTVVDRTSSVVVGHNGSVGDVASVFAMDGSGDDRSIVASTRNRTNSNATSITLFPGS</sequence>